<gene>
    <name evidence="3" type="ORF">QRD43_18020</name>
</gene>
<dbReference type="Proteomes" id="UP001238603">
    <property type="component" value="Unassembled WGS sequence"/>
</dbReference>
<feature type="region of interest" description="Disordered" evidence="1">
    <location>
        <begin position="142"/>
        <end position="170"/>
    </location>
</feature>
<keyword evidence="2" id="KW-0472">Membrane</keyword>
<protein>
    <recommendedName>
        <fullName evidence="5">Phage holin family protein</fullName>
    </recommendedName>
</protein>
<dbReference type="EMBL" id="JASVDS010000005">
    <property type="protein sequence ID" value="MDL5033813.1"/>
    <property type="molecule type" value="Genomic_DNA"/>
</dbReference>
<feature type="compositionally biased region" description="Low complexity" evidence="1">
    <location>
        <begin position="10"/>
        <end position="21"/>
    </location>
</feature>
<evidence type="ECO:0008006" key="5">
    <source>
        <dbReference type="Google" id="ProtNLM"/>
    </source>
</evidence>
<feature type="transmembrane region" description="Helical" evidence="2">
    <location>
        <begin position="69"/>
        <end position="94"/>
    </location>
</feature>
<proteinExistence type="predicted"/>
<comment type="caution">
    <text evidence="3">The sequence shown here is derived from an EMBL/GenBank/DDBJ whole genome shotgun (WGS) entry which is preliminary data.</text>
</comment>
<reference evidence="3 4" key="1">
    <citation type="submission" date="2023-06" db="EMBL/GenBank/DDBJ databases">
        <title>Pelomonas sp. APW6 16S ribosomal RNA gene genome sequencing and assembly.</title>
        <authorList>
            <person name="Woo H."/>
        </authorList>
    </citation>
    <scope>NUCLEOTIDE SEQUENCE [LARGE SCALE GENOMIC DNA]</scope>
    <source>
        <strain evidence="3 4">APW6</strain>
    </source>
</reference>
<dbReference type="RefSeq" id="WP_285983889.1">
    <property type="nucleotide sequence ID" value="NZ_JASVDS010000005.1"/>
</dbReference>
<organism evidence="3 4">
    <name type="scientific">Roseateles subflavus</name>
    <dbReference type="NCBI Taxonomy" id="3053353"/>
    <lineage>
        <taxon>Bacteria</taxon>
        <taxon>Pseudomonadati</taxon>
        <taxon>Pseudomonadota</taxon>
        <taxon>Betaproteobacteria</taxon>
        <taxon>Burkholderiales</taxon>
        <taxon>Sphaerotilaceae</taxon>
        <taxon>Roseateles</taxon>
    </lineage>
</organism>
<name>A0ABT7LLV2_9BURK</name>
<evidence type="ECO:0000256" key="1">
    <source>
        <dbReference type="SAM" id="MobiDB-lite"/>
    </source>
</evidence>
<accession>A0ABT7LLV2</accession>
<sequence>MRPSAGETDAAQAPPSGQAQAPHDDSAPGESGWLGGLQTLVLSVLGLLGDGLELLSLELQRAWQVMERLLWLTLLAWAALLTAWLSFWAGLAVVLTEAGLSVPLACAVVVLANAGVLALCLSQARLLRSLLTWESLRRQLVPDPESGAPDEHAPLRQEAGQGARQGRSTP</sequence>
<evidence type="ECO:0000313" key="4">
    <source>
        <dbReference type="Proteomes" id="UP001238603"/>
    </source>
</evidence>
<evidence type="ECO:0000256" key="2">
    <source>
        <dbReference type="SAM" id="Phobius"/>
    </source>
</evidence>
<feature type="transmembrane region" description="Helical" evidence="2">
    <location>
        <begin position="100"/>
        <end position="121"/>
    </location>
</feature>
<keyword evidence="2" id="KW-1133">Transmembrane helix</keyword>
<keyword evidence="4" id="KW-1185">Reference proteome</keyword>
<evidence type="ECO:0000313" key="3">
    <source>
        <dbReference type="EMBL" id="MDL5033813.1"/>
    </source>
</evidence>
<keyword evidence="2" id="KW-0812">Transmembrane</keyword>
<feature type="region of interest" description="Disordered" evidence="1">
    <location>
        <begin position="1"/>
        <end position="28"/>
    </location>
</feature>